<keyword evidence="2" id="KW-1185">Reference proteome</keyword>
<gene>
    <name evidence="1" type="ORF">GR183_13825</name>
</gene>
<reference evidence="1 2" key="1">
    <citation type="submission" date="2019-12" db="EMBL/GenBank/DDBJ databases">
        <authorList>
            <person name="Li M."/>
        </authorList>
    </citation>
    <scope>NUCLEOTIDE SEQUENCE [LARGE SCALE GENOMIC DNA]</scope>
    <source>
        <strain evidence="1 2">GBMRC 2046</strain>
    </source>
</reference>
<dbReference type="RefSeq" id="WP_160776222.1">
    <property type="nucleotide sequence ID" value="NZ_WUMV01000006.1"/>
</dbReference>
<dbReference type="AlphaFoldDB" id="A0A7X3S8N0"/>
<organism evidence="1 2">
    <name type="scientific">Stappia sediminis</name>
    <dbReference type="NCBI Taxonomy" id="2692190"/>
    <lineage>
        <taxon>Bacteria</taxon>
        <taxon>Pseudomonadati</taxon>
        <taxon>Pseudomonadota</taxon>
        <taxon>Alphaproteobacteria</taxon>
        <taxon>Hyphomicrobiales</taxon>
        <taxon>Stappiaceae</taxon>
        <taxon>Stappia</taxon>
    </lineage>
</organism>
<comment type="caution">
    <text evidence="1">The sequence shown here is derived from an EMBL/GenBank/DDBJ whole genome shotgun (WGS) entry which is preliminary data.</text>
</comment>
<sequence length="122" mass="13404">MSDIWVNYRATVSCDGKVETIPVQAMSEHEVADHARIMAGFELGWNPADVKIVSFEPDPDGKLEHGHIHTFDVSVRPEGGEPETFRLKARDADCAEGLAVLHCADRTGLDPREVDVLNVVPV</sequence>
<name>A0A7X3S8N0_9HYPH</name>
<dbReference type="Proteomes" id="UP000433101">
    <property type="component" value="Unassembled WGS sequence"/>
</dbReference>
<protein>
    <submittedName>
        <fullName evidence="1">Uncharacterized protein</fullName>
    </submittedName>
</protein>
<dbReference type="EMBL" id="WUMV01000006">
    <property type="protein sequence ID" value="MXN65987.1"/>
    <property type="molecule type" value="Genomic_DNA"/>
</dbReference>
<proteinExistence type="predicted"/>
<evidence type="ECO:0000313" key="1">
    <source>
        <dbReference type="EMBL" id="MXN65987.1"/>
    </source>
</evidence>
<evidence type="ECO:0000313" key="2">
    <source>
        <dbReference type="Proteomes" id="UP000433101"/>
    </source>
</evidence>
<accession>A0A7X3S8N0</accession>